<dbReference type="HOGENOM" id="CLU_2184646_0_0_1"/>
<sequence>MLFNRLQISVICGAGADVNVMSMDAMKAIKTHCPQLKFVPEVLSFKTAGPEILTTEGYVLVDILHQGNNTLHRALPVLYADQADPTLSLLVAVTVNVFRLEGFPYMSDL</sequence>
<dbReference type="RefSeq" id="XP_052905237.1">
    <property type="nucleotide sequence ID" value="XM_053048477.1"/>
</dbReference>
<dbReference type="EMBL" id="AKIJ01000002">
    <property type="protein sequence ID" value="KFG26682.1"/>
    <property type="molecule type" value="Genomic_DNA"/>
</dbReference>
<keyword evidence="2" id="KW-1185">Reference proteome</keyword>
<dbReference type="AlphaFoldDB" id="A0A086J3G4"/>
<comment type="caution">
    <text evidence="1">The sequence shown here is derived from an EMBL/GenBank/DDBJ whole genome shotgun (WGS) entry which is preliminary data.</text>
</comment>
<evidence type="ECO:0000313" key="1">
    <source>
        <dbReference type="EMBL" id="KFG26682.1"/>
    </source>
</evidence>
<organism evidence="1 2">
    <name type="scientific">Nematocida ausubeli (strain ATCC PRA-371 / ERTm2)</name>
    <name type="common">Nematode killer fungus</name>
    <dbReference type="NCBI Taxonomy" id="1913371"/>
    <lineage>
        <taxon>Eukaryota</taxon>
        <taxon>Fungi</taxon>
        <taxon>Fungi incertae sedis</taxon>
        <taxon>Microsporidia</taxon>
        <taxon>Nematocida</taxon>
    </lineage>
</organism>
<evidence type="ECO:0000313" key="2">
    <source>
        <dbReference type="Proteomes" id="UP000054524"/>
    </source>
</evidence>
<dbReference type="GeneID" id="77675806"/>
<gene>
    <name evidence="1" type="ORF">NESG_00833</name>
</gene>
<accession>A0A086J3G4</accession>
<protein>
    <submittedName>
        <fullName evidence="1">Uncharacterized protein</fullName>
    </submittedName>
</protein>
<dbReference type="Proteomes" id="UP000054524">
    <property type="component" value="Unassembled WGS sequence"/>
</dbReference>
<name>A0A086J3G4_NEMA1</name>
<proteinExistence type="predicted"/>
<reference evidence="1 2" key="1">
    <citation type="journal article" date="2014" name="Genome Announc.">
        <title>Genome Sequence of the Microsporidian Species Nematocida sp1 Strain ERTm6 (ATCC PRA-372).</title>
        <authorList>
            <person name="Bakowski M.A."/>
            <person name="Priest M."/>
            <person name="Young S."/>
            <person name="Cuomo C.A."/>
            <person name="Troemel E.R."/>
        </authorList>
    </citation>
    <scope>NUCLEOTIDE SEQUENCE [LARGE SCALE GENOMIC DNA]</scope>
    <source>
        <strain evidence="1 2">ERTm6</strain>
    </source>
</reference>